<organism evidence="3">
    <name type="scientific">Haptolina ericina</name>
    <dbReference type="NCBI Taxonomy" id="156174"/>
    <lineage>
        <taxon>Eukaryota</taxon>
        <taxon>Haptista</taxon>
        <taxon>Haptophyta</taxon>
        <taxon>Prymnesiophyceae</taxon>
        <taxon>Prymnesiales</taxon>
        <taxon>Prymnesiaceae</taxon>
        <taxon>Haptolina</taxon>
    </lineage>
</organism>
<dbReference type="EMBL" id="HBHX01029921">
    <property type="protein sequence ID" value="CAE0115983.1"/>
    <property type="molecule type" value="Transcribed_RNA"/>
</dbReference>
<name>A0A6T9G4A5_9EUKA</name>
<reference evidence="3" key="1">
    <citation type="submission" date="2021-01" db="EMBL/GenBank/DDBJ databases">
        <authorList>
            <person name="Corre E."/>
            <person name="Pelletier E."/>
            <person name="Niang G."/>
            <person name="Scheremetjew M."/>
            <person name="Finn R."/>
            <person name="Kale V."/>
            <person name="Holt S."/>
            <person name="Cochrane G."/>
            <person name="Meng A."/>
            <person name="Brown T."/>
            <person name="Cohen L."/>
        </authorList>
    </citation>
    <scope>NUCLEOTIDE SEQUENCE</scope>
    <source>
        <strain evidence="3">CCMP281</strain>
    </source>
</reference>
<dbReference type="EMBL" id="HBHX01029920">
    <property type="protein sequence ID" value="CAE0115982.1"/>
    <property type="molecule type" value="Transcribed_RNA"/>
</dbReference>
<feature type="signal peptide" evidence="1">
    <location>
        <begin position="1"/>
        <end position="23"/>
    </location>
</feature>
<sequence length="130" mass="14365">MGGVSKSWAQLAKLLKLPTTVFAVWLSSPDARLAPGAVDCPMSYVTPEAVASRISRTDYGVIDDITLCVRERRAAQTQCFSLRSHLTELTGTELSRVIESSNLVCQLFRAELGHIFVRKCYVIAYTLARV</sequence>
<dbReference type="AlphaFoldDB" id="A0A6T9G4A5"/>
<accession>A0A6T9G4A5</accession>
<evidence type="ECO:0000313" key="3">
    <source>
        <dbReference type="EMBL" id="CAE0115983.1"/>
    </source>
</evidence>
<feature type="chain" id="PRO_5036191807" evidence="1">
    <location>
        <begin position="24"/>
        <end position="130"/>
    </location>
</feature>
<evidence type="ECO:0000256" key="1">
    <source>
        <dbReference type="SAM" id="SignalP"/>
    </source>
</evidence>
<protein>
    <submittedName>
        <fullName evidence="3">Uncharacterized protein</fullName>
    </submittedName>
</protein>
<gene>
    <name evidence="2" type="ORF">HERI1096_LOCUS16667</name>
    <name evidence="3" type="ORF">HERI1096_LOCUS16668</name>
</gene>
<keyword evidence="1" id="KW-0732">Signal</keyword>
<evidence type="ECO:0000313" key="2">
    <source>
        <dbReference type="EMBL" id="CAE0115982.1"/>
    </source>
</evidence>
<proteinExistence type="predicted"/>